<dbReference type="GO" id="GO:0004376">
    <property type="term" value="F:GPI mannosyltransferase activity"/>
    <property type="evidence" value="ECO:0007669"/>
    <property type="project" value="InterPro"/>
</dbReference>
<dbReference type="OMA" id="GALFIWC"/>
<dbReference type="GO" id="GO:0031501">
    <property type="term" value="C:mannosyltransferase complex"/>
    <property type="evidence" value="ECO:0007669"/>
    <property type="project" value="TreeGrafter"/>
</dbReference>
<protein>
    <recommendedName>
        <fullName evidence="11">GPI mannosyltransferase 2</fullName>
        <ecNumber evidence="11">2.4.1.-</ecNumber>
    </recommendedName>
</protein>
<dbReference type="PANTHER" id="PTHR12468">
    <property type="entry name" value="GPI MANNOSYLTRANSFERASE 2"/>
    <property type="match status" value="1"/>
</dbReference>
<keyword evidence="7 11" id="KW-0812">Transmembrane</keyword>
<feature type="transmembrane region" description="Helical" evidence="11">
    <location>
        <begin position="416"/>
        <end position="435"/>
    </location>
</feature>
<proteinExistence type="inferred from homology"/>
<feature type="transmembrane region" description="Helical" evidence="11">
    <location>
        <begin position="208"/>
        <end position="228"/>
    </location>
</feature>
<evidence type="ECO:0000313" key="12">
    <source>
        <dbReference type="EnsemblMetazoa" id="XP_016838314"/>
    </source>
</evidence>
<evidence type="ECO:0000256" key="11">
    <source>
        <dbReference type="RuleBase" id="RU363112"/>
    </source>
</evidence>
<evidence type="ECO:0000256" key="9">
    <source>
        <dbReference type="ARBA" id="ARBA00022989"/>
    </source>
</evidence>
<feature type="transmembrane region" description="Helical" evidence="11">
    <location>
        <begin position="9"/>
        <end position="29"/>
    </location>
</feature>
<accession>A0A7M7M1T0</accession>
<evidence type="ECO:0000313" key="13">
    <source>
        <dbReference type="Proteomes" id="UP000002358"/>
    </source>
</evidence>
<dbReference type="EC" id="2.4.1.-" evidence="11"/>
<keyword evidence="8 11" id="KW-0256">Endoplasmic reticulum</keyword>
<comment type="similarity">
    <text evidence="3 11">Belongs to the PIGV family.</text>
</comment>
<dbReference type="AlphaFoldDB" id="A0A7M7M1T0"/>
<dbReference type="InterPro" id="IPR007315">
    <property type="entry name" value="PIG-V/Gpi18"/>
</dbReference>
<reference evidence="12" key="1">
    <citation type="submission" date="2021-01" db="UniProtKB">
        <authorList>
            <consortium name="EnsemblMetazoa"/>
        </authorList>
    </citation>
    <scope>IDENTIFICATION</scope>
</reference>
<dbReference type="UniPathway" id="UPA00196"/>
<keyword evidence="4 11" id="KW-0337">GPI-anchor biosynthesis</keyword>
<comment type="subcellular location">
    <subcellularLocation>
        <location evidence="1 11">Endoplasmic reticulum membrane</location>
        <topology evidence="1 11">Multi-pass membrane protein</topology>
    </subcellularLocation>
</comment>
<evidence type="ECO:0000256" key="4">
    <source>
        <dbReference type="ARBA" id="ARBA00022502"/>
    </source>
</evidence>
<evidence type="ECO:0000256" key="2">
    <source>
        <dbReference type="ARBA" id="ARBA00004687"/>
    </source>
</evidence>
<feature type="transmembrane region" description="Helical" evidence="11">
    <location>
        <begin position="388"/>
        <end position="410"/>
    </location>
</feature>
<sequence>MYQARDKVFWFAILSRITVLVLQMVFNAICPDHNADAFRMPIDPTEKHSYLDDIVTFIFGGLTRWDAQYYIHIARYGYTYENTLAFFPLFPMLMRFVAMVFQVEPPILNYTSTIVISGFVINFVCFVKAALILYDLSELVFKNTKVAYRAAILFCINPASIFFTALYSESMFAYLTFYSILESLNNNPCVFFPLGLSSLVRSNGLINIGFPVYVWIKSMLVTSIPNFMLEFIHYHGNKSSLFFDLRHIFISIAHVFFMFTFSVLPFLYLQMYNYVRFCKLETNDTMLPYHVQQYAVDNNLLILGKTEFPWCNSKIPIAYSYIQDKYWNVGFLRYYQLKQIPNFVLAFPVLYLMLKCSIEFFKEHKSKFGTSEFFTGIAKKQKSDNEKYPLEMFVFVVHGLFLTIFCIFFVHIQVSTRLLCSASPLLYWFCALVTMPKSKLSKAIKEIEYDSQENIFSKWKVFFLTQQEYSPVEKILFGYFSAYVIAGCFMYSNFLPWT</sequence>
<organism evidence="12 13">
    <name type="scientific">Nasonia vitripennis</name>
    <name type="common">Parasitic wasp</name>
    <dbReference type="NCBI Taxonomy" id="7425"/>
    <lineage>
        <taxon>Eukaryota</taxon>
        <taxon>Metazoa</taxon>
        <taxon>Ecdysozoa</taxon>
        <taxon>Arthropoda</taxon>
        <taxon>Hexapoda</taxon>
        <taxon>Insecta</taxon>
        <taxon>Pterygota</taxon>
        <taxon>Neoptera</taxon>
        <taxon>Endopterygota</taxon>
        <taxon>Hymenoptera</taxon>
        <taxon>Apocrita</taxon>
        <taxon>Proctotrupomorpha</taxon>
        <taxon>Chalcidoidea</taxon>
        <taxon>Pteromalidae</taxon>
        <taxon>Pteromalinae</taxon>
        <taxon>Nasonia</taxon>
    </lineage>
</organism>
<comment type="function">
    <text evidence="11">Mannosyltransferase involved in glycosylphosphatidylinositol-anchor biosynthesis.</text>
</comment>
<keyword evidence="13" id="KW-1185">Reference proteome</keyword>
<evidence type="ECO:0000256" key="10">
    <source>
        <dbReference type="ARBA" id="ARBA00023136"/>
    </source>
</evidence>
<evidence type="ECO:0000256" key="6">
    <source>
        <dbReference type="ARBA" id="ARBA00022679"/>
    </source>
</evidence>
<dbReference type="Pfam" id="PF04188">
    <property type="entry name" value="Mannosyl_trans2"/>
    <property type="match status" value="1"/>
</dbReference>
<name>A0A7M7M1T0_NASVI</name>
<dbReference type="OrthoDB" id="10252502at2759"/>
<dbReference type="GO" id="GO:0006506">
    <property type="term" value="P:GPI anchor biosynthetic process"/>
    <property type="evidence" value="ECO:0007669"/>
    <property type="project" value="UniProtKB-UniPathway"/>
</dbReference>
<feature type="transmembrane region" description="Helical" evidence="11">
    <location>
        <begin position="476"/>
        <end position="494"/>
    </location>
</feature>
<evidence type="ECO:0000256" key="3">
    <source>
        <dbReference type="ARBA" id="ARBA00008698"/>
    </source>
</evidence>
<feature type="transmembrane region" description="Helical" evidence="11">
    <location>
        <begin position="83"/>
        <end position="101"/>
    </location>
</feature>
<evidence type="ECO:0000256" key="8">
    <source>
        <dbReference type="ARBA" id="ARBA00022824"/>
    </source>
</evidence>
<dbReference type="GO" id="GO:0005789">
    <property type="term" value="C:endoplasmic reticulum membrane"/>
    <property type="evidence" value="ECO:0007669"/>
    <property type="project" value="UniProtKB-SubCell"/>
</dbReference>
<dbReference type="Proteomes" id="UP000002358">
    <property type="component" value="Chromosome 2"/>
</dbReference>
<evidence type="ECO:0000256" key="5">
    <source>
        <dbReference type="ARBA" id="ARBA00022676"/>
    </source>
</evidence>
<dbReference type="PANTHER" id="PTHR12468:SF2">
    <property type="entry name" value="GPI MANNOSYLTRANSFERASE 2"/>
    <property type="match status" value="1"/>
</dbReference>
<dbReference type="FunCoup" id="A0A7M7M1T0">
    <property type="interactions" value="558"/>
</dbReference>
<comment type="pathway">
    <text evidence="2 11">Glycolipid biosynthesis; glycosylphosphatidylinositol-anchor biosynthesis.</text>
</comment>
<dbReference type="EnsemblMetazoa" id="XM_016982825">
    <property type="protein sequence ID" value="XP_016838314"/>
    <property type="gene ID" value="LOC100679795"/>
</dbReference>
<dbReference type="GO" id="GO:0000009">
    <property type="term" value="F:alpha-1,6-mannosyltransferase activity"/>
    <property type="evidence" value="ECO:0007669"/>
    <property type="project" value="InterPro"/>
</dbReference>
<feature type="transmembrane region" description="Helical" evidence="11">
    <location>
        <begin position="146"/>
        <end position="166"/>
    </location>
</feature>
<dbReference type="EnsemblMetazoa" id="XM_008206032">
    <property type="protein sequence ID" value="XP_008204254"/>
    <property type="gene ID" value="LOC100679795"/>
</dbReference>
<feature type="transmembrane region" description="Helical" evidence="11">
    <location>
        <begin position="248"/>
        <end position="269"/>
    </location>
</feature>
<evidence type="ECO:0000256" key="1">
    <source>
        <dbReference type="ARBA" id="ARBA00004477"/>
    </source>
</evidence>
<gene>
    <name evidence="12" type="primary">100679795</name>
</gene>
<keyword evidence="5 11" id="KW-0328">Glycosyltransferase</keyword>
<keyword evidence="10 11" id="KW-0472">Membrane</keyword>
<keyword evidence="6 11" id="KW-0808">Transferase</keyword>
<dbReference type="InParanoid" id="A0A7M7M1T0"/>
<evidence type="ECO:0000256" key="7">
    <source>
        <dbReference type="ARBA" id="ARBA00022692"/>
    </source>
</evidence>
<feature type="transmembrane region" description="Helical" evidence="11">
    <location>
        <begin position="107"/>
        <end position="134"/>
    </location>
</feature>
<keyword evidence="9 11" id="KW-1133">Transmembrane helix</keyword>
<dbReference type="KEGG" id="nvi:100679795"/>